<keyword evidence="1" id="KW-0496">Mitochondrion</keyword>
<geneLocation type="mitochondrion" evidence="1"/>
<accession>A0A117NG64</accession>
<dbReference type="AlphaFoldDB" id="A0A117NG64"/>
<reference evidence="1" key="1">
    <citation type="journal article" date="2015" name="Genome Biol. Evol.">
        <title>Organellar Genomes of White Spruce (Picea glauca): Assembly and Annotation.</title>
        <authorList>
            <person name="Jackman S.D."/>
            <person name="Warren R.L."/>
            <person name="Gibb E.A."/>
            <person name="Vandervalk B.P."/>
            <person name="Mohamadi H."/>
            <person name="Chu J."/>
            <person name="Raymond A."/>
            <person name="Pleasance S."/>
            <person name="Coope R."/>
            <person name="Wildung M.R."/>
            <person name="Ritland C.E."/>
            <person name="Bousquet J."/>
            <person name="Jones S.J."/>
            <person name="Bohlmann J."/>
            <person name="Birol I."/>
        </authorList>
    </citation>
    <scope>NUCLEOTIDE SEQUENCE [LARGE SCALE GENOMIC DNA]</scope>
    <source>
        <tissue evidence="1">Flushing bud</tissue>
    </source>
</reference>
<comment type="caution">
    <text evidence="1">The sequence shown here is derived from an EMBL/GenBank/DDBJ whole genome shotgun (WGS) entry which is preliminary data.</text>
</comment>
<protein>
    <submittedName>
        <fullName evidence="1">Uncharacterized protein</fullName>
    </submittedName>
</protein>
<evidence type="ECO:0000313" key="1">
    <source>
        <dbReference type="EMBL" id="KUM46310.1"/>
    </source>
</evidence>
<organism evidence="1">
    <name type="scientific">Picea glauca</name>
    <name type="common">White spruce</name>
    <name type="synonym">Pinus glauca</name>
    <dbReference type="NCBI Taxonomy" id="3330"/>
    <lineage>
        <taxon>Eukaryota</taxon>
        <taxon>Viridiplantae</taxon>
        <taxon>Streptophyta</taxon>
        <taxon>Embryophyta</taxon>
        <taxon>Tracheophyta</taxon>
        <taxon>Spermatophyta</taxon>
        <taxon>Pinopsida</taxon>
        <taxon>Pinidae</taxon>
        <taxon>Conifers I</taxon>
        <taxon>Pinales</taxon>
        <taxon>Pinaceae</taxon>
        <taxon>Picea</taxon>
    </lineage>
</organism>
<gene>
    <name evidence="1" type="ORF">ABT39_MTgene1816</name>
</gene>
<dbReference type="EMBL" id="LKAM01000012">
    <property type="protein sequence ID" value="KUM46310.1"/>
    <property type="molecule type" value="Genomic_DNA"/>
</dbReference>
<name>A0A117NG64_PICGL</name>
<proteinExistence type="predicted"/>
<sequence>MEEGRAPQVPLLDLTVGVPLFRSLSTNDLFQPAPLRSQPCSDTFLSHIESARRSMPLTKRAVDRYPFLSFGLVNRD</sequence>